<organism evidence="6 7">
    <name type="scientific">Archangium gephyra</name>
    <dbReference type="NCBI Taxonomy" id="48"/>
    <lineage>
        <taxon>Bacteria</taxon>
        <taxon>Pseudomonadati</taxon>
        <taxon>Myxococcota</taxon>
        <taxon>Myxococcia</taxon>
        <taxon>Myxococcales</taxon>
        <taxon>Cystobacterineae</taxon>
        <taxon>Archangiaceae</taxon>
        <taxon>Archangium</taxon>
    </lineage>
</organism>
<dbReference type="EMBL" id="QFQP01000013">
    <property type="protein sequence ID" value="PZR11937.1"/>
    <property type="molecule type" value="Genomic_DNA"/>
</dbReference>
<dbReference type="Gene3D" id="3.40.50.720">
    <property type="entry name" value="NAD(P)-binding Rossmann-like Domain"/>
    <property type="match status" value="1"/>
</dbReference>
<dbReference type="GO" id="GO:0016054">
    <property type="term" value="P:organic acid catabolic process"/>
    <property type="evidence" value="ECO:0007669"/>
    <property type="project" value="UniProtKB-ARBA"/>
</dbReference>
<keyword evidence="1" id="KW-0560">Oxidoreductase</keyword>
<dbReference type="InterPro" id="IPR006115">
    <property type="entry name" value="6PGDH_NADP-bd"/>
</dbReference>
<evidence type="ECO:0000259" key="4">
    <source>
        <dbReference type="Pfam" id="PF03446"/>
    </source>
</evidence>
<evidence type="ECO:0000259" key="5">
    <source>
        <dbReference type="Pfam" id="PF14833"/>
    </source>
</evidence>
<proteinExistence type="predicted"/>
<dbReference type="GO" id="GO:0016491">
    <property type="term" value="F:oxidoreductase activity"/>
    <property type="evidence" value="ECO:0007669"/>
    <property type="project" value="UniProtKB-KW"/>
</dbReference>
<dbReference type="GO" id="GO:0050661">
    <property type="term" value="F:NADP binding"/>
    <property type="evidence" value="ECO:0007669"/>
    <property type="project" value="InterPro"/>
</dbReference>
<sequence>MSIKRVGFLGLGIMGSPMAKNLKKKGFDVVVWNRSPDKADALKADGIEVASSPAELARRVDAFCTCVADPKALEEVAAGLLSGAREGQLFIDFSTVSVALVKSLAEKFAARGVDFAEAPVTGSRGGAEKGTLVIMTGCSEATLARATPIFTAVGEKVVHCGPVGAGTQVKLAGNALIASMLQAFSEGLLLTQKAGVDPRKLIEVVQASGFRSPYYDFKGKALLERDFTTHFSIDLMHKDLSLFLENAALHRVPTPSAASVRETYNFARASGLGDKDITAVITAYEEVVGTQVKS</sequence>
<reference evidence="6 7" key="1">
    <citation type="submission" date="2017-08" db="EMBL/GenBank/DDBJ databases">
        <title>Infants hospitalized years apart are colonized by the same room-sourced microbial strains.</title>
        <authorList>
            <person name="Brooks B."/>
            <person name="Olm M.R."/>
            <person name="Firek B.A."/>
            <person name="Baker R."/>
            <person name="Thomas B.C."/>
            <person name="Morowitz M.J."/>
            <person name="Banfield J.F."/>
        </authorList>
    </citation>
    <scope>NUCLEOTIDE SEQUENCE [LARGE SCALE GENOMIC DNA]</scope>
    <source>
        <strain evidence="6">S2_003_000_R2_14</strain>
    </source>
</reference>
<dbReference type="Proteomes" id="UP000249061">
    <property type="component" value="Unassembled WGS sequence"/>
</dbReference>
<evidence type="ECO:0000256" key="1">
    <source>
        <dbReference type="ARBA" id="ARBA00023002"/>
    </source>
</evidence>
<dbReference type="SUPFAM" id="SSF48179">
    <property type="entry name" value="6-phosphogluconate dehydrogenase C-terminal domain-like"/>
    <property type="match status" value="1"/>
</dbReference>
<evidence type="ECO:0000256" key="2">
    <source>
        <dbReference type="ARBA" id="ARBA00023027"/>
    </source>
</evidence>
<name>A0A2W5TDE5_9BACT</name>
<dbReference type="InterPro" id="IPR036291">
    <property type="entry name" value="NAD(P)-bd_dom_sf"/>
</dbReference>
<dbReference type="InterPro" id="IPR008927">
    <property type="entry name" value="6-PGluconate_DH-like_C_sf"/>
</dbReference>
<dbReference type="Pfam" id="PF03446">
    <property type="entry name" value="NAD_binding_2"/>
    <property type="match status" value="1"/>
</dbReference>
<feature type="active site" evidence="3">
    <location>
        <position position="170"/>
    </location>
</feature>
<evidence type="ECO:0000256" key="3">
    <source>
        <dbReference type="PIRSR" id="PIRSR000103-1"/>
    </source>
</evidence>
<gene>
    <name evidence="6" type="ORF">DI536_16540</name>
</gene>
<dbReference type="PANTHER" id="PTHR43580">
    <property type="entry name" value="OXIDOREDUCTASE GLYR1-RELATED"/>
    <property type="match status" value="1"/>
</dbReference>
<dbReference type="AlphaFoldDB" id="A0A2W5TDE5"/>
<dbReference type="InterPro" id="IPR013328">
    <property type="entry name" value="6PGD_dom2"/>
</dbReference>
<dbReference type="SUPFAM" id="SSF51735">
    <property type="entry name" value="NAD(P)-binding Rossmann-fold domains"/>
    <property type="match status" value="1"/>
</dbReference>
<protein>
    <recommendedName>
        <fullName evidence="8">3-hydroxyisobutyrate dehydrogenase</fullName>
    </recommendedName>
</protein>
<dbReference type="InterPro" id="IPR002204">
    <property type="entry name" value="3-OH-isobutyrate_DH-rel_CS"/>
</dbReference>
<feature type="domain" description="6-phosphogluconate dehydrogenase NADP-binding" evidence="4">
    <location>
        <begin position="5"/>
        <end position="161"/>
    </location>
</feature>
<dbReference type="GO" id="GO:0051287">
    <property type="term" value="F:NAD binding"/>
    <property type="evidence" value="ECO:0007669"/>
    <property type="project" value="InterPro"/>
</dbReference>
<evidence type="ECO:0008006" key="8">
    <source>
        <dbReference type="Google" id="ProtNLM"/>
    </source>
</evidence>
<comment type="caution">
    <text evidence="6">The sequence shown here is derived from an EMBL/GenBank/DDBJ whole genome shotgun (WGS) entry which is preliminary data.</text>
</comment>
<dbReference type="PROSITE" id="PS00895">
    <property type="entry name" value="3_HYDROXYISOBUT_DH"/>
    <property type="match status" value="1"/>
</dbReference>
<keyword evidence="2" id="KW-0520">NAD</keyword>
<dbReference type="Gene3D" id="1.10.1040.10">
    <property type="entry name" value="N-(1-d-carboxylethyl)-l-norvaline Dehydrogenase, domain 2"/>
    <property type="match status" value="1"/>
</dbReference>
<dbReference type="InterPro" id="IPR029154">
    <property type="entry name" value="HIBADH-like_NADP-bd"/>
</dbReference>
<evidence type="ECO:0000313" key="7">
    <source>
        <dbReference type="Proteomes" id="UP000249061"/>
    </source>
</evidence>
<dbReference type="Pfam" id="PF14833">
    <property type="entry name" value="NAD_binding_11"/>
    <property type="match status" value="1"/>
</dbReference>
<dbReference type="PIRSF" id="PIRSF000103">
    <property type="entry name" value="HIBADH"/>
    <property type="match status" value="1"/>
</dbReference>
<accession>A0A2W5TDE5</accession>
<dbReference type="InterPro" id="IPR051265">
    <property type="entry name" value="HIBADH-related_NP60_sf"/>
</dbReference>
<feature type="domain" description="3-hydroxyisobutyrate dehydrogenase-like NAD-binding" evidence="5">
    <location>
        <begin position="164"/>
        <end position="283"/>
    </location>
</feature>
<dbReference type="PANTHER" id="PTHR43580:SF2">
    <property type="entry name" value="CYTOKINE-LIKE NUCLEAR FACTOR N-PAC"/>
    <property type="match status" value="1"/>
</dbReference>
<evidence type="ECO:0000313" key="6">
    <source>
        <dbReference type="EMBL" id="PZR11937.1"/>
    </source>
</evidence>
<dbReference type="InterPro" id="IPR015815">
    <property type="entry name" value="HIBADH-related"/>
</dbReference>